<gene>
    <name evidence="3" type="ORF">A5640_21920</name>
</gene>
<protein>
    <recommendedName>
        <fullName evidence="5">Serine recombinase</fullName>
    </recommendedName>
</protein>
<dbReference type="PANTHER" id="PTHR30461:SF23">
    <property type="entry name" value="DNA RECOMBINASE-RELATED"/>
    <property type="match status" value="1"/>
</dbReference>
<dbReference type="SUPFAM" id="SSF53041">
    <property type="entry name" value="Resolvase-like"/>
    <property type="match status" value="1"/>
</dbReference>
<dbReference type="GO" id="GO:0003677">
    <property type="term" value="F:DNA binding"/>
    <property type="evidence" value="ECO:0007669"/>
    <property type="project" value="InterPro"/>
</dbReference>
<dbReference type="GO" id="GO:0000150">
    <property type="term" value="F:DNA strand exchange activity"/>
    <property type="evidence" value="ECO:0007669"/>
    <property type="project" value="InterPro"/>
</dbReference>
<dbReference type="InterPro" id="IPR050639">
    <property type="entry name" value="SSR_resolvase"/>
</dbReference>
<dbReference type="PROSITE" id="PS51736">
    <property type="entry name" value="RECOMBINASES_3"/>
    <property type="match status" value="1"/>
</dbReference>
<proteinExistence type="predicted"/>
<dbReference type="EMBL" id="LZLM01000115">
    <property type="protein sequence ID" value="OBJ82133.1"/>
    <property type="molecule type" value="Genomic_DNA"/>
</dbReference>
<dbReference type="Gene3D" id="3.40.50.1390">
    <property type="entry name" value="Resolvase, N-terminal catalytic domain"/>
    <property type="match status" value="1"/>
</dbReference>
<dbReference type="PROSITE" id="PS51737">
    <property type="entry name" value="RECOMBINASE_DNA_BIND"/>
    <property type="match status" value="1"/>
</dbReference>
<evidence type="ECO:0000313" key="3">
    <source>
        <dbReference type="EMBL" id="OBJ82133.1"/>
    </source>
</evidence>
<reference evidence="3 4" key="1">
    <citation type="submission" date="2016-06" db="EMBL/GenBank/DDBJ databases">
        <authorList>
            <person name="Kjaerup R.B."/>
            <person name="Dalgaard T.S."/>
            <person name="Juul-Madsen H.R."/>
        </authorList>
    </citation>
    <scope>NUCLEOTIDE SEQUENCE [LARGE SCALE GENOMIC DNA]</scope>
    <source>
        <strain evidence="3 4">1276495.2</strain>
    </source>
</reference>
<sequence length="476" mass="51900">MKAGIYCRISEDKTGLRAGVERQEADCRELAARLGWHVVRVYTDNDISAFSGKHRPQYADLCADIERGAVKAVVAWHPDRLHRSPKELEAYIDLCRDGEVANATCQAGLWDLSTPSGRMTARTLGNVARYESEHKSERIRRQKQEAARAGEHNGGIRCFGYEQDGLTIRESEAAEVKRLAHAVVCGESLRSLALDLNRRGVPTVKGGRWTSAHLRSILLRPRLIGMRSHHGEVIAKGQWPAILDEATWEAVRLVLEDPKRRSGGSGRRGRTPTCLGTGLYICGVCGERRIRLGRSSSRQPVYKCGNVATNGLGHVTRTADALDEFVTDAVIARLSQPGFIAAMVDACAASDSEQTKALVARRETIRAQLGELNEAAEGLSGPGVAAILTRIAREAAELREAADYISAQLAQAGKRSPLEELIDAQNIHTAWHALPLATRRAILADVVDVTILPARPGRRAGGSYFDEDAVALDFKG</sequence>
<dbReference type="InterPro" id="IPR036162">
    <property type="entry name" value="Resolvase-like_N_sf"/>
</dbReference>
<evidence type="ECO:0008006" key="5">
    <source>
        <dbReference type="Google" id="ProtNLM"/>
    </source>
</evidence>
<dbReference type="InterPro" id="IPR006119">
    <property type="entry name" value="Resolv_N"/>
</dbReference>
<evidence type="ECO:0000313" key="4">
    <source>
        <dbReference type="Proteomes" id="UP000093925"/>
    </source>
</evidence>
<dbReference type="Gene3D" id="3.90.1750.20">
    <property type="entry name" value="Putative Large Serine Recombinase, Chain B, Domain 2"/>
    <property type="match status" value="1"/>
</dbReference>
<evidence type="ECO:0000259" key="2">
    <source>
        <dbReference type="PROSITE" id="PS51737"/>
    </source>
</evidence>
<name>A0A1A3KCM2_MYCAS</name>
<dbReference type="CDD" id="cd00338">
    <property type="entry name" value="Ser_Recombinase"/>
    <property type="match status" value="1"/>
</dbReference>
<dbReference type="Pfam" id="PF00239">
    <property type="entry name" value="Resolvase"/>
    <property type="match status" value="1"/>
</dbReference>
<comment type="caution">
    <text evidence="3">The sequence shown here is derived from an EMBL/GenBank/DDBJ whole genome shotgun (WGS) entry which is preliminary data.</text>
</comment>
<dbReference type="SMART" id="SM00857">
    <property type="entry name" value="Resolvase"/>
    <property type="match status" value="1"/>
</dbReference>
<dbReference type="InterPro" id="IPR011109">
    <property type="entry name" value="DNA_bind_recombinase_dom"/>
</dbReference>
<feature type="domain" description="Recombinase" evidence="2">
    <location>
        <begin position="158"/>
        <end position="261"/>
    </location>
</feature>
<evidence type="ECO:0000259" key="1">
    <source>
        <dbReference type="PROSITE" id="PS51736"/>
    </source>
</evidence>
<dbReference type="PANTHER" id="PTHR30461">
    <property type="entry name" value="DNA-INVERTASE FROM LAMBDOID PROPHAGE"/>
    <property type="match status" value="1"/>
</dbReference>
<dbReference type="InterPro" id="IPR038109">
    <property type="entry name" value="DNA_bind_recomb_sf"/>
</dbReference>
<accession>A0A1A3KCM2</accession>
<dbReference type="Proteomes" id="UP000093925">
    <property type="component" value="Unassembled WGS sequence"/>
</dbReference>
<dbReference type="AlphaFoldDB" id="A0A1A3KCM2"/>
<feature type="domain" description="Resolvase/invertase-type recombinase catalytic" evidence="1">
    <location>
        <begin position="2"/>
        <end position="150"/>
    </location>
</feature>
<organism evidence="3 4">
    <name type="scientific">Mycobacterium asiaticum</name>
    <dbReference type="NCBI Taxonomy" id="1790"/>
    <lineage>
        <taxon>Bacteria</taxon>
        <taxon>Bacillati</taxon>
        <taxon>Actinomycetota</taxon>
        <taxon>Actinomycetes</taxon>
        <taxon>Mycobacteriales</taxon>
        <taxon>Mycobacteriaceae</taxon>
        <taxon>Mycobacterium</taxon>
    </lineage>
</organism>
<dbReference type="Pfam" id="PF07508">
    <property type="entry name" value="Recombinase"/>
    <property type="match status" value="1"/>
</dbReference>